<dbReference type="InterPro" id="IPR036271">
    <property type="entry name" value="Tet_transcr_reg_TetR-rel_C_sf"/>
</dbReference>
<feature type="domain" description="HTH tetR-type" evidence="5">
    <location>
        <begin position="17"/>
        <end position="76"/>
    </location>
</feature>
<dbReference type="Pfam" id="PF21597">
    <property type="entry name" value="TetR_C_43"/>
    <property type="match status" value="1"/>
</dbReference>
<dbReference type="PANTHER" id="PTHR30055">
    <property type="entry name" value="HTH-TYPE TRANSCRIPTIONAL REGULATOR RUTR"/>
    <property type="match status" value="1"/>
</dbReference>
<dbReference type="SUPFAM" id="SSF46689">
    <property type="entry name" value="Homeodomain-like"/>
    <property type="match status" value="1"/>
</dbReference>
<name>A0ABQ4DTB8_9ACTN</name>
<dbReference type="InterPro" id="IPR049445">
    <property type="entry name" value="TetR_SbtR-like_C"/>
</dbReference>
<keyword evidence="7" id="KW-1185">Reference proteome</keyword>
<protein>
    <submittedName>
        <fullName evidence="6">TetR family transcriptional regulator</fullName>
    </submittedName>
</protein>
<accession>A0ABQ4DTB8</accession>
<dbReference type="PRINTS" id="PR00455">
    <property type="entry name" value="HTHTETR"/>
</dbReference>
<sequence length="194" mass="20519">MTSRSADAGRPLRADAQRNRARILAAAEEVFAEYGAAASTEEVAARAGVAIGTVFRHFSTKDDLLAAIMKNLLAQLVEEAAILSRDNPTGTGLGTFFGRTVEQAATKKPVADLLARTGVEIQLPAVLDVLGEAVHGLLRQAQDAGLVDRRVRLPEVMALLAGLCQGALHGNWDAGLRERTLEIVFAGLRPGAVD</sequence>
<dbReference type="InterPro" id="IPR050109">
    <property type="entry name" value="HTH-type_TetR-like_transc_reg"/>
</dbReference>
<proteinExistence type="predicted"/>
<evidence type="ECO:0000259" key="5">
    <source>
        <dbReference type="PROSITE" id="PS50977"/>
    </source>
</evidence>
<evidence type="ECO:0000256" key="4">
    <source>
        <dbReference type="PROSITE-ProRule" id="PRU00335"/>
    </source>
</evidence>
<dbReference type="Pfam" id="PF00440">
    <property type="entry name" value="TetR_N"/>
    <property type="match status" value="1"/>
</dbReference>
<evidence type="ECO:0000313" key="7">
    <source>
        <dbReference type="Proteomes" id="UP000646749"/>
    </source>
</evidence>
<keyword evidence="3" id="KW-0804">Transcription</keyword>
<keyword evidence="2 4" id="KW-0238">DNA-binding</keyword>
<dbReference type="PROSITE" id="PS50977">
    <property type="entry name" value="HTH_TETR_2"/>
    <property type="match status" value="1"/>
</dbReference>
<keyword evidence="1" id="KW-0805">Transcription regulation</keyword>
<evidence type="ECO:0000256" key="2">
    <source>
        <dbReference type="ARBA" id="ARBA00023125"/>
    </source>
</evidence>
<dbReference type="EMBL" id="BONW01000001">
    <property type="protein sequence ID" value="GIG85352.1"/>
    <property type="molecule type" value="Genomic_DNA"/>
</dbReference>
<reference evidence="6 7" key="1">
    <citation type="submission" date="2021-01" db="EMBL/GenBank/DDBJ databases">
        <title>Whole genome shotgun sequence of Plantactinospora endophytica NBRC 110450.</title>
        <authorList>
            <person name="Komaki H."/>
            <person name="Tamura T."/>
        </authorList>
    </citation>
    <scope>NUCLEOTIDE SEQUENCE [LARGE SCALE GENOMIC DNA]</scope>
    <source>
        <strain evidence="6 7">NBRC 110450</strain>
    </source>
</reference>
<evidence type="ECO:0000256" key="3">
    <source>
        <dbReference type="ARBA" id="ARBA00023163"/>
    </source>
</evidence>
<dbReference type="RefSeq" id="WP_203864029.1">
    <property type="nucleotide sequence ID" value="NZ_BONW01000001.1"/>
</dbReference>
<dbReference type="InterPro" id="IPR001647">
    <property type="entry name" value="HTH_TetR"/>
</dbReference>
<dbReference type="Gene3D" id="1.10.357.10">
    <property type="entry name" value="Tetracycline Repressor, domain 2"/>
    <property type="match status" value="1"/>
</dbReference>
<dbReference type="PANTHER" id="PTHR30055:SF234">
    <property type="entry name" value="HTH-TYPE TRANSCRIPTIONAL REGULATOR BETI"/>
    <property type="match status" value="1"/>
</dbReference>
<dbReference type="SUPFAM" id="SSF48498">
    <property type="entry name" value="Tetracyclin repressor-like, C-terminal domain"/>
    <property type="match status" value="1"/>
</dbReference>
<feature type="DNA-binding region" description="H-T-H motif" evidence="4">
    <location>
        <begin position="39"/>
        <end position="58"/>
    </location>
</feature>
<dbReference type="Proteomes" id="UP000646749">
    <property type="component" value="Unassembled WGS sequence"/>
</dbReference>
<evidence type="ECO:0000313" key="6">
    <source>
        <dbReference type="EMBL" id="GIG85352.1"/>
    </source>
</evidence>
<evidence type="ECO:0000256" key="1">
    <source>
        <dbReference type="ARBA" id="ARBA00023015"/>
    </source>
</evidence>
<dbReference type="InterPro" id="IPR009057">
    <property type="entry name" value="Homeodomain-like_sf"/>
</dbReference>
<organism evidence="6 7">
    <name type="scientific">Plantactinospora endophytica</name>
    <dbReference type="NCBI Taxonomy" id="673535"/>
    <lineage>
        <taxon>Bacteria</taxon>
        <taxon>Bacillati</taxon>
        <taxon>Actinomycetota</taxon>
        <taxon>Actinomycetes</taxon>
        <taxon>Micromonosporales</taxon>
        <taxon>Micromonosporaceae</taxon>
        <taxon>Plantactinospora</taxon>
    </lineage>
</organism>
<comment type="caution">
    <text evidence="6">The sequence shown here is derived from an EMBL/GenBank/DDBJ whole genome shotgun (WGS) entry which is preliminary data.</text>
</comment>
<gene>
    <name evidence="6" type="ORF">Pen02_02880</name>
</gene>